<reference evidence="2 3" key="1">
    <citation type="submission" date="2020-08" db="EMBL/GenBank/DDBJ databases">
        <title>Sequencing the genomes of 1000 actinobacteria strains.</title>
        <authorList>
            <person name="Klenk H.-P."/>
        </authorList>
    </citation>
    <scope>NUCLEOTIDE SEQUENCE [LARGE SCALE GENOMIC DNA]</scope>
    <source>
        <strain evidence="2 3">DSM 46659</strain>
    </source>
</reference>
<keyword evidence="1" id="KW-0472">Membrane</keyword>
<keyword evidence="3" id="KW-1185">Reference proteome</keyword>
<sequence length="218" mass="23514">MRPRALIMGLAWDVGLPVAAYYGARALGCDVFVSLLAGTAAALLRVGIIAARHRRFDGFAALMVAVFATGLLLSLITGDPRMMLARESLTTAVVGTAFLGSCVVGRPLIYTIARRMNAADERKLAEWERLWSVDARFRGVFSTMSLVWGLGLVAESIVRLPLVFTLPADVMAGLSTILMVATFAALAAWTLRYARRHRPAAAEAVGPGLEENRNDVPR</sequence>
<comment type="caution">
    <text evidence="2">The sequence shown here is derived from an EMBL/GenBank/DDBJ whole genome shotgun (WGS) entry which is preliminary data.</text>
</comment>
<dbReference type="AlphaFoldDB" id="A0A7W9YGH2"/>
<name>A0A7W9YGH2_9ACTN</name>
<keyword evidence="1" id="KW-0812">Transmembrane</keyword>
<organism evidence="2 3">
    <name type="scientific">Nocardiopsis mwathae</name>
    <dbReference type="NCBI Taxonomy" id="1472723"/>
    <lineage>
        <taxon>Bacteria</taxon>
        <taxon>Bacillati</taxon>
        <taxon>Actinomycetota</taxon>
        <taxon>Actinomycetes</taxon>
        <taxon>Streptosporangiales</taxon>
        <taxon>Nocardiopsidaceae</taxon>
        <taxon>Nocardiopsis</taxon>
    </lineage>
</organism>
<evidence type="ECO:0000256" key="1">
    <source>
        <dbReference type="SAM" id="Phobius"/>
    </source>
</evidence>
<evidence type="ECO:0000313" key="2">
    <source>
        <dbReference type="EMBL" id="MBB6171659.1"/>
    </source>
</evidence>
<evidence type="ECO:0008006" key="4">
    <source>
        <dbReference type="Google" id="ProtNLM"/>
    </source>
</evidence>
<proteinExistence type="predicted"/>
<dbReference type="NCBIfam" id="NF041646">
    <property type="entry name" value="VC0807_fam"/>
    <property type="match status" value="1"/>
</dbReference>
<dbReference type="RefSeq" id="WP_184074891.1">
    <property type="nucleotide sequence ID" value="NZ_JACHDS010000001.1"/>
</dbReference>
<feature type="transmembrane region" description="Helical" evidence="1">
    <location>
        <begin position="139"/>
        <end position="158"/>
    </location>
</feature>
<feature type="transmembrane region" description="Helical" evidence="1">
    <location>
        <begin position="20"/>
        <end position="44"/>
    </location>
</feature>
<dbReference type="EMBL" id="JACHDS010000001">
    <property type="protein sequence ID" value="MBB6171659.1"/>
    <property type="molecule type" value="Genomic_DNA"/>
</dbReference>
<feature type="transmembrane region" description="Helical" evidence="1">
    <location>
        <begin position="170"/>
        <end position="191"/>
    </location>
</feature>
<gene>
    <name evidence="2" type="ORF">HNR23_001719</name>
</gene>
<keyword evidence="1" id="KW-1133">Transmembrane helix</keyword>
<accession>A0A7W9YGH2</accession>
<feature type="transmembrane region" description="Helical" evidence="1">
    <location>
        <begin position="56"/>
        <end position="77"/>
    </location>
</feature>
<evidence type="ECO:0000313" key="3">
    <source>
        <dbReference type="Proteomes" id="UP000546642"/>
    </source>
</evidence>
<feature type="transmembrane region" description="Helical" evidence="1">
    <location>
        <begin position="89"/>
        <end position="113"/>
    </location>
</feature>
<dbReference type="Proteomes" id="UP000546642">
    <property type="component" value="Unassembled WGS sequence"/>
</dbReference>
<protein>
    <recommendedName>
        <fullName evidence="4">Intracellular septation protein A</fullName>
    </recommendedName>
</protein>